<evidence type="ECO:0000313" key="2">
    <source>
        <dbReference type="Proteomes" id="UP000190037"/>
    </source>
</evidence>
<accession>A0A1T3NXF3</accession>
<proteinExistence type="predicted"/>
<protein>
    <submittedName>
        <fullName evidence="1">Uncharacterized protein</fullName>
    </submittedName>
</protein>
<evidence type="ECO:0000313" key="1">
    <source>
        <dbReference type="EMBL" id="OPC81536.1"/>
    </source>
</evidence>
<dbReference type="STRING" id="159449.B4N89_11800"/>
<dbReference type="AlphaFoldDB" id="A0A1T3NXF3"/>
<gene>
    <name evidence="1" type="ORF">B4N89_11800</name>
</gene>
<keyword evidence="2" id="KW-1185">Reference proteome</keyword>
<dbReference type="EMBL" id="MWQN01000001">
    <property type="protein sequence ID" value="OPC81536.1"/>
    <property type="molecule type" value="Genomic_DNA"/>
</dbReference>
<organism evidence="1 2">
    <name type="scientific">Embleya scabrispora</name>
    <dbReference type="NCBI Taxonomy" id="159449"/>
    <lineage>
        <taxon>Bacteria</taxon>
        <taxon>Bacillati</taxon>
        <taxon>Actinomycetota</taxon>
        <taxon>Actinomycetes</taxon>
        <taxon>Kitasatosporales</taxon>
        <taxon>Streptomycetaceae</taxon>
        <taxon>Embleya</taxon>
    </lineage>
</organism>
<sequence>MDGHAELPEGTVVALPVASERVAVVQPIEVGRSPYLCPTGHLVPLDLDKQLAGVVRGLWRIDRAGRVVEAVPLSGPAVRESGPRIVSGCGFVREVG</sequence>
<dbReference type="Proteomes" id="UP000190037">
    <property type="component" value="Unassembled WGS sequence"/>
</dbReference>
<comment type="caution">
    <text evidence="1">The sequence shown here is derived from an EMBL/GenBank/DDBJ whole genome shotgun (WGS) entry which is preliminary data.</text>
</comment>
<reference evidence="1 2" key="1">
    <citation type="submission" date="2017-03" db="EMBL/GenBank/DDBJ databases">
        <title>Draft genome sequence of Streptomyces scabrisporus NF3, endophyte isolated from Amphipterygium adstringens.</title>
        <authorList>
            <person name="Vazquez M."/>
            <person name="Ceapa C.D."/>
            <person name="Rodriguez Luna D."/>
            <person name="Sanchez Esquivel S."/>
        </authorList>
    </citation>
    <scope>NUCLEOTIDE SEQUENCE [LARGE SCALE GENOMIC DNA]</scope>
    <source>
        <strain evidence="1 2">NF3</strain>
    </source>
</reference>
<name>A0A1T3NXF3_9ACTN</name>